<feature type="compositionally biased region" description="Acidic residues" evidence="2">
    <location>
        <begin position="396"/>
        <end position="406"/>
    </location>
</feature>
<evidence type="ECO:0000313" key="4">
    <source>
        <dbReference type="EMBL" id="GFY65574.1"/>
    </source>
</evidence>
<evidence type="ECO:0000313" key="5">
    <source>
        <dbReference type="Proteomes" id="UP000886998"/>
    </source>
</evidence>
<sequence>MYQAPLLKKFNDSIDSKSKISSDTIPEKKQGVRVNMSFEKSHLGDKLYDNTSDECFTQNTSKNKYDENVKKSRKKNYTEEQITSQDSKCVFDSSSNGNLFEKSVKKKSQTEFFSEGERTFGCEAVETDKTEIPKYTSPWKSRKEKKKQKKYQAEEFSSATECEVAEDRLKENLNAKKKKHLQGEQIISQDLECVHDSSLNGNIFEKSVKKNKKEFISEAERTFGCEAIETEIPNYTTPQKSNKEKKKQKEYQAEDRLKENLSIKKKKHLQGEQIISQDLECVHDSSSNGNIFEKSDLECVPEKIGDEFYSKTGKTSKCEVVETDNSENPGYIPIKKLHEHKRKQKEYVSKDFMDFLAALEYEDLECVHDSSTNGKISKKSVPKKKGEEFSSKAEETFESEVAETDNSENPGYIPIKKSHKHKRKRKEYLSRDFLAAPEYEMTEKELKENLSTKKKKHLRGKQIISQDLECVHNSSTNGKNSKKSVPEKNGEEFSSEAETISLSEVFEINNLENSNYDLFSQSISLDFEPAPVNFSVPLLHKHEKLSVVTAEMKESLRENGVLIKYGRFSEEEDTILQKNYQQFVEEFGIDDPCLLFGIGLTTRNSKVVRFLKAKHFYIRLGKGLENRTLLSIYKRARTLFNPLRSSKRFKKEEIAKLKHSYNFLGSKWTKIGNIVGRSDMNCQVSYRWHAKDANKGKWSSEEENNLIIAIKTVAQTDDISSNNIESISWDAVERLVPTRNAFQCRLYWGEHLAWDPSVTEKKPWNRSSYAKLIHLLKYKYCASSEREINWKELQKYFIDVSPSYIFLNRKWAYLNYKTQKKTLICQYSKMLDYLYKIYEKYIDVASFEVETSNCCDQ</sequence>
<proteinExistence type="predicted"/>
<evidence type="ECO:0000256" key="1">
    <source>
        <dbReference type="ARBA" id="ARBA00004123"/>
    </source>
</evidence>
<dbReference type="GO" id="GO:0006363">
    <property type="term" value="P:termination of RNA polymerase I transcription"/>
    <property type="evidence" value="ECO:0007669"/>
    <property type="project" value="TreeGrafter"/>
</dbReference>
<dbReference type="AlphaFoldDB" id="A0A8X6Y634"/>
<dbReference type="CDD" id="cd00167">
    <property type="entry name" value="SANT"/>
    <property type="match status" value="1"/>
</dbReference>
<protein>
    <submittedName>
        <fullName evidence="4">Transcription termination factor 1</fullName>
    </submittedName>
</protein>
<dbReference type="Gene3D" id="1.10.10.60">
    <property type="entry name" value="Homeodomain-like"/>
    <property type="match status" value="1"/>
</dbReference>
<feature type="region of interest" description="Disordered" evidence="2">
    <location>
        <begin position="472"/>
        <end position="494"/>
    </location>
</feature>
<feature type="domain" description="Myb-like" evidence="3">
    <location>
        <begin position="690"/>
        <end position="752"/>
    </location>
</feature>
<gene>
    <name evidence="4" type="primary">TTF1</name>
    <name evidence="4" type="ORF">TNIN_181401</name>
</gene>
<dbReference type="PANTHER" id="PTHR46760:SF1">
    <property type="entry name" value="TRANSCRIPTION TERMINATION FACTOR 1"/>
    <property type="match status" value="1"/>
</dbReference>
<dbReference type="InterPro" id="IPR009057">
    <property type="entry name" value="Homeodomain-like_sf"/>
</dbReference>
<accession>A0A8X6Y634</accession>
<reference evidence="4" key="1">
    <citation type="submission" date="2020-08" db="EMBL/GenBank/DDBJ databases">
        <title>Multicomponent nature underlies the extraordinary mechanical properties of spider dragline silk.</title>
        <authorList>
            <person name="Kono N."/>
            <person name="Nakamura H."/>
            <person name="Mori M."/>
            <person name="Yoshida Y."/>
            <person name="Ohtoshi R."/>
            <person name="Malay A.D."/>
            <person name="Moran D.A.P."/>
            <person name="Tomita M."/>
            <person name="Numata K."/>
            <person name="Arakawa K."/>
        </authorList>
    </citation>
    <scope>NUCLEOTIDE SEQUENCE</scope>
</reference>
<dbReference type="GO" id="GO:0003682">
    <property type="term" value="F:chromatin binding"/>
    <property type="evidence" value="ECO:0007669"/>
    <property type="project" value="TreeGrafter"/>
</dbReference>
<dbReference type="PROSITE" id="PS50090">
    <property type="entry name" value="MYB_LIKE"/>
    <property type="match status" value="1"/>
</dbReference>
<evidence type="ECO:0000259" key="3">
    <source>
        <dbReference type="PROSITE" id="PS50090"/>
    </source>
</evidence>
<comment type="caution">
    <text evidence="4">The sequence shown here is derived from an EMBL/GenBank/DDBJ whole genome shotgun (WGS) entry which is preliminary data.</text>
</comment>
<dbReference type="OrthoDB" id="5812619at2759"/>
<dbReference type="InterPro" id="IPR053078">
    <property type="entry name" value="TTF1-like"/>
</dbReference>
<dbReference type="SMART" id="SM00717">
    <property type="entry name" value="SANT"/>
    <property type="match status" value="3"/>
</dbReference>
<organism evidence="4 5">
    <name type="scientific">Trichonephila inaurata madagascariensis</name>
    <dbReference type="NCBI Taxonomy" id="2747483"/>
    <lineage>
        <taxon>Eukaryota</taxon>
        <taxon>Metazoa</taxon>
        <taxon>Ecdysozoa</taxon>
        <taxon>Arthropoda</taxon>
        <taxon>Chelicerata</taxon>
        <taxon>Arachnida</taxon>
        <taxon>Araneae</taxon>
        <taxon>Araneomorphae</taxon>
        <taxon>Entelegynae</taxon>
        <taxon>Araneoidea</taxon>
        <taxon>Nephilidae</taxon>
        <taxon>Trichonephila</taxon>
        <taxon>Trichonephila inaurata</taxon>
    </lineage>
</organism>
<feature type="region of interest" description="Disordered" evidence="2">
    <location>
        <begin position="370"/>
        <end position="419"/>
    </location>
</feature>
<dbReference type="EMBL" id="BMAV01015560">
    <property type="protein sequence ID" value="GFY65574.1"/>
    <property type="molecule type" value="Genomic_DNA"/>
</dbReference>
<keyword evidence="5" id="KW-1185">Reference proteome</keyword>
<dbReference type="Proteomes" id="UP000886998">
    <property type="component" value="Unassembled WGS sequence"/>
</dbReference>
<dbReference type="SUPFAM" id="SSF46689">
    <property type="entry name" value="Homeodomain-like"/>
    <property type="match status" value="2"/>
</dbReference>
<dbReference type="PANTHER" id="PTHR46760">
    <property type="entry name" value="TRANSCRIPTION TERMINATION FACTOR 1"/>
    <property type="match status" value="1"/>
</dbReference>
<feature type="compositionally biased region" description="Basic and acidic residues" evidence="2">
    <location>
        <begin position="384"/>
        <end position="395"/>
    </location>
</feature>
<dbReference type="InterPro" id="IPR001005">
    <property type="entry name" value="SANT/Myb"/>
</dbReference>
<comment type="subcellular location">
    <subcellularLocation>
        <location evidence="1">Nucleus</location>
    </subcellularLocation>
</comment>
<name>A0A8X6Y634_9ARAC</name>
<evidence type="ECO:0000256" key="2">
    <source>
        <dbReference type="SAM" id="MobiDB-lite"/>
    </source>
</evidence>
<dbReference type="GO" id="GO:0005730">
    <property type="term" value="C:nucleolus"/>
    <property type="evidence" value="ECO:0007669"/>
    <property type="project" value="TreeGrafter"/>
</dbReference>